<accession>A0A3M6T9G0</accession>
<organism evidence="1 2">
    <name type="scientific">Pocillopora damicornis</name>
    <name type="common">Cauliflower coral</name>
    <name type="synonym">Millepora damicornis</name>
    <dbReference type="NCBI Taxonomy" id="46731"/>
    <lineage>
        <taxon>Eukaryota</taxon>
        <taxon>Metazoa</taxon>
        <taxon>Cnidaria</taxon>
        <taxon>Anthozoa</taxon>
        <taxon>Hexacorallia</taxon>
        <taxon>Scleractinia</taxon>
        <taxon>Astrocoeniina</taxon>
        <taxon>Pocilloporidae</taxon>
        <taxon>Pocillopora</taxon>
    </lineage>
</organism>
<dbReference type="AlphaFoldDB" id="A0A3M6T9G0"/>
<name>A0A3M6T9G0_POCDA</name>
<feature type="non-terminal residue" evidence="1">
    <location>
        <position position="1"/>
    </location>
</feature>
<protein>
    <submittedName>
        <fullName evidence="1">Uncharacterized protein</fullName>
    </submittedName>
</protein>
<sequence length="98" mass="11370">DENLVLKHEYISILESVINSEFDDVHTRLSENKLSVNIEKSNCVIIHPVKNRVPKRNENQKKYWYSQKASLVPQHKNPMVPVSYLGGTILNLLHNCME</sequence>
<dbReference type="Proteomes" id="UP000275408">
    <property type="component" value="Unassembled WGS sequence"/>
</dbReference>
<feature type="non-terminal residue" evidence="1">
    <location>
        <position position="98"/>
    </location>
</feature>
<evidence type="ECO:0000313" key="2">
    <source>
        <dbReference type="Proteomes" id="UP000275408"/>
    </source>
</evidence>
<keyword evidence="2" id="KW-1185">Reference proteome</keyword>
<dbReference type="EMBL" id="RCHS01004067">
    <property type="protein sequence ID" value="RMX37914.1"/>
    <property type="molecule type" value="Genomic_DNA"/>
</dbReference>
<reference evidence="1 2" key="1">
    <citation type="journal article" date="2018" name="Sci. Rep.">
        <title>Comparative analysis of the Pocillopora damicornis genome highlights role of immune system in coral evolution.</title>
        <authorList>
            <person name="Cunning R."/>
            <person name="Bay R.A."/>
            <person name="Gillette P."/>
            <person name="Baker A.C."/>
            <person name="Traylor-Knowles N."/>
        </authorList>
    </citation>
    <scope>NUCLEOTIDE SEQUENCE [LARGE SCALE GENOMIC DNA]</scope>
    <source>
        <strain evidence="1">RSMAS</strain>
        <tissue evidence="1">Whole animal</tissue>
    </source>
</reference>
<proteinExistence type="predicted"/>
<comment type="caution">
    <text evidence="1">The sequence shown here is derived from an EMBL/GenBank/DDBJ whole genome shotgun (WGS) entry which is preliminary data.</text>
</comment>
<gene>
    <name evidence="1" type="ORF">pdam_00007092</name>
</gene>
<evidence type="ECO:0000313" key="1">
    <source>
        <dbReference type="EMBL" id="RMX37914.1"/>
    </source>
</evidence>